<dbReference type="Gene3D" id="1.10.1510.10">
    <property type="entry name" value="Uncharacterised protein YqeY/AIM41 PF09424, N-terminal domain"/>
    <property type="match status" value="1"/>
</dbReference>
<reference evidence="1 2" key="1">
    <citation type="submission" date="2018-02" db="EMBL/GenBank/DDBJ databases">
        <title>Genomic Reconstructions from Amazon Rainforest and Pasture Soil Reveal Novel Insights into the Physiology of Candidate Phyla in Tropical Sites.</title>
        <authorList>
            <person name="Kroeger M.E."/>
            <person name="Delmont T."/>
            <person name="Eren A.M."/>
            <person name="Guo J."/>
            <person name="Meyer K.M."/>
            <person name="Khan K."/>
            <person name="Rodrigues J.L.M."/>
            <person name="Bohannan B.J.M."/>
            <person name="Tringe S."/>
            <person name="Borges C.D."/>
            <person name="Tiedje J."/>
            <person name="Tsai S.M."/>
            <person name="Nusslein K."/>
        </authorList>
    </citation>
    <scope>NUCLEOTIDE SEQUENCE [LARGE SCALE GENOMIC DNA]</scope>
    <source>
        <strain evidence="1">Amazon FNV 2010 28 9</strain>
    </source>
</reference>
<dbReference type="InterPro" id="IPR003789">
    <property type="entry name" value="Asn/Gln_tRNA_amidoTrase-B-like"/>
</dbReference>
<dbReference type="PANTHER" id="PTHR28055:SF1">
    <property type="entry name" value="ALTERED INHERITANCE OF MITOCHONDRIA PROTEIN 41, MITOCHONDRIAL"/>
    <property type="match status" value="1"/>
</dbReference>
<dbReference type="Proteomes" id="UP000246104">
    <property type="component" value="Unassembled WGS sequence"/>
</dbReference>
<accession>A0A317JP17</accession>
<dbReference type="InterPro" id="IPR042184">
    <property type="entry name" value="YqeY/Aim41_N"/>
</dbReference>
<comment type="caution">
    <text evidence="1">The sequence shown here is derived from an EMBL/GenBank/DDBJ whole genome shotgun (WGS) entry which is preliminary data.</text>
</comment>
<dbReference type="GO" id="GO:0016740">
    <property type="term" value="F:transferase activity"/>
    <property type="evidence" value="ECO:0007669"/>
    <property type="project" value="UniProtKB-KW"/>
</dbReference>
<dbReference type="GO" id="GO:0016884">
    <property type="term" value="F:carbon-nitrogen ligase activity, with glutamine as amido-N-donor"/>
    <property type="evidence" value="ECO:0007669"/>
    <property type="project" value="InterPro"/>
</dbReference>
<name>A0A317JP17_9BACT</name>
<dbReference type="PANTHER" id="PTHR28055">
    <property type="entry name" value="ALTERED INHERITANCE OF MITOCHONDRIA PROTEIN 41, MITOCHONDRIAL"/>
    <property type="match status" value="1"/>
</dbReference>
<proteinExistence type="predicted"/>
<dbReference type="Gene3D" id="1.10.10.410">
    <property type="match status" value="1"/>
</dbReference>
<sequence>MIRQQITDQLKDAMRAHDGVKLETLRYVLSQIKYVEIDKKHELSDDEVISVCANEVKKRREAIELFKKSGRDELVREEDAKLAIILALMPKQLTRDEIITLVDDAIAKIGKENMGALMKVLQPQVKGKADGKLVSEIVKERMTT</sequence>
<gene>
    <name evidence="1" type="ORF">C5B42_02440</name>
</gene>
<evidence type="ECO:0000313" key="1">
    <source>
        <dbReference type="EMBL" id="PWU23599.1"/>
    </source>
</evidence>
<organism evidence="1 2">
    <name type="scientific">Candidatus Cerribacteria bacterium 'Amazon FNV 2010 28 9'</name>
    <dbReference type="NCBI Taxonomy" id="2081795"/>
    <lineage>
        <taxon>Bacteria</taxon>
        <taxon>Candidatus Cerribacteria</taxon>
    </lineage>
</organism>
<dbReference type="SUPFAM" id="SSF89095">
    <property type="entry name" value="GatB/YqeY motif"/>
    <property type="match status" value="1"/>
</dbReference>
<dbReference type="InterPro" id="IPR023168">
    <property type="entry name" value="GatB_Yqey_C_2"/>
</dbReference>
<dbReference type="AlphaFoldDB" id="A0A317JP17"/>
<evidence type="ECO:0000313" key="2">
    <source>
        <dbReference type="Proteomes" id="UP000246104"/>
    </source>
</evidence>
<dbReference type="EMBL" id="PSRQ01000029">
    <property type="protein sequence ID" value="PWU23599.1"/>
    <property type="molecule type" value="Genomic_DNA"/>
</dbReference>
<dbReference type="InterPro" id="IPR019004">
    <property type="entry name" value="YqeY/Aim41"/>
</dbReference>
<dbReference type="Pfam" id="PF09424">
    <property type="entry name" value="YqeY"/>
    <property type="match status" value="1"/>
</dbReference>
<protein>
    <submittedName>
        <fullName evidence="1">Glutamyl-tRNA amidotransferase</fullName>
    </submittedName>
</protein>
<keyword evidence="1" id="KW-0808">Transferase</keyword>